<organism evidence="4 5">
    <name type="scientific">Sphingomonas abietis</name>
    <dbReference type="NCBI Taxonomy" id="3012344"/>
    <lineage>
        <taxon>Bacteria</taxon>
        <taxon>Pseudomonadati</taxon>
        <taxon>Pseudomonadota</taxon>
        <taxon>Alphaproteobacteria</taxon>
        <taxon>Sphingomonadales</taxon>
        <taxon>Sphingomonadaceae</taxon>
        <taxon>Sphingomonas</taxon>
    </lineage>
</organism>
<feature type="signal peptide" evidence="1">
    <location>
        <begin position="1"/>
        <end position="40"/>
    </location>
</feature>
<dbReference type="Proteomes" id="UP001210865">
    <property type="component" value="Chromosome"/>
</dbReference>
<dbReference type="EMBL" id="CP115174">
    <property type="protein sequence ID" value="WBO20798.1"/>
    <property type="molecule type" value="Genomic_DNA"/>
</dbReference>
<keyword evidence="5" id="KW-1185">Reference proteome</keyword>
<feature type="chain" id="PRO_5046526503" evidence="1">
    <location>
        <begin position="41"/>
        <end position="797"/>
    </location>
</feature>
<name>A0ABY7NGZ6_9SPHN</name>
<proteinExistence type="predicted"/>
<evidence type="ECO:0000259" key="2">
    <source>
        <dbReference type="Pfam" id="PF00326"/>
    </source>
</evidence>
<evidence type="ECO:0000313" key="4">
    <source>
        <dbReference type="EMBL" id="WBO20798.1"/>
    </source>
</evidence>
<dbReference type="PANTHER" id="PTHR11731">
    <property type="entry name" value="PROTEASE FAMILY S9B,C DIPEPTIDYL-PEPTIDASE IV-RELATED"/>
    <property type="match status" value="1"/>
</dbReference>
<reference evidence="4 5" key="1">
    <citation type="submission" date="2022-12" db="EMBL/GenBank/DDBJ databases">
        <title>Sphingomonas abieness sp. nov., an endophytic bacterium isolated from Abies koreana.</title>
        <authorList>
            <person name="Jiang L."/>
            <person name="Lee J."/>
        </authorList>
    </citation>
    <scope>NUCLEOTIDE SEQUENCE [LARGE SCALE GENOMIC DNA]</scope>
    <source>
        <strain evidence="5">PAMB 00755</strain>
    </source>
</reference>
<dbReference type="InterPro" id="IPR002469">
    <property type="entry name" value="Peptidase_S9B_N"/>
</dbReference>
<feature type="domain" description="Dipeptidylpeptidase IV N-terminal" evidence="3">
    <location>
        <begin position="177"/>
        <end position="493"/>
    </location>
</feature>
<dbReference type="Gene3D" id="3.40.50.1820">
    <property type="entry name" value="alpha/beta hydrolase"/>
    <property type="match status" value="1"/>
</dbReference>
<protein>
    <submittedName>
        <fullName evidence="4">Prolyl oligopeptidase family serine peptidase</fullName>
    </submittedName>
</protein>
<dbReference type="SUPFAM" id="SSF53474">
    <property type="entry name" value="alpha/beta-Hydrolases"/>
    <property type="match status" value="1"/>
</dbReference>
<sequence length="797" mass="86433">MRTLHHTPSDVAAKRVRRLASSSLAIALAIAGFGAGAASAAGSAPAALTMLDRYHLADAYLHGITTGLVTDADLRASFTADGKGILYRSGPDGHRMIRYFDIATNTGSAIIEDGRLAQLLAQQLGHPVRATEFALDDAKVDPARGTLTFSWQKHWTLSQGKTLTAGADLAAEPADGLSPDGRYRIVARNFNLVAIDTASGRELPLTTDGTRDQPYGRNISQLADILKQGTEDPVQPVSLAWSPDSKRIFTWRLDTREVKRLTMTQQNPPGSFYPRSFSYVYPLAGAEKLPMATRLIIDVPAAFARGAAKIVPVAMPAEALLYPAAPDMEWIGDRARANWTARGYGQIDAYDIDPATGAARVVARETDKPLVTITATSLQPAPELGGELVISERSGWAQLYLVKPDAPDGGTALTHGAWEVRSVERVDADRQSILLTGAGREPGWNPYWLGLYRISTEGGTPTLLTPEPLDHHVTLSDDGRWGIDVMSSPTTPPETVLRDLSDGHIVSRLGKADARALLASGFTLPEPFQGVAADGKTPLYGMIFRPAHFDPAQHYPMIDEVYTGPTMSIVPTGWSRAIRQDANSVAQLGAIVVMIDARGTSDRGQAFRLPAYRNMGEVGLDDHIAMMRQMAARYPYMDTDKAGVYGCSAGGYDAARFILRRPDFFKVAVATSGNQDLRLDKAWWPEVTMGDADPATWDRVSNMSVAGQLKGKLMIVHGDIDDNVPVTEAYRLEKALIDAGRDVDVVILPNASHCAMPPYFWRKFRNYFVQNLFDETPPSQAEIDAAGQAAPSPTSNR</sequence>
<evidence type="ECO:0000259" key="3">
    <source>
        <dbReference type="Pfam" id="PF00930"/>
    </source>
</evidence>
<feature type="domain" description="Peptidase S9 prolyl oligopeptidase catalytic" evidence="2">
    <location>
        <begin position="580"/>
        <end position="756"/>
    </location>
</feature>
<dbReference type="Pfam" id="PF00930">
    <property type="entry name" value="DPPIV_N"/>
    <property type="match status" value="1"/>
</dbReference>
<evidence type="ECO:0000313" key="5">
    <source>
        <dbReference type="Proteomes" id="UP001210865"/>
    </source>
</evidence>
<evidence type="ECO:0000256" key="1">
    <source>
        <dbReference type="SAM" id="SignalP"/>
    </source>
</evidence>
<dbReference type="InterPro" id="IPR050278">
    <property type="entry name" value="Serine_Prot_S9B/DPPIV"/>
</dbReference>
<gene>
    <name evidence="4" type="ORF">PBT88_11295</name>
</gene>
<dbReference type="Pfam" id="PF00326">
    <property type="entry name" value="Peptidase_S9"/>
    <property type="match status" value="1"/>
</dbReference>
<dbReference type="SUPFAM" id="SSF82171">
    <property type="entry name" value="DPP6 N-terminal domain-like"/>
    <property type="match status" value="1"/>
</dbReference>
<keyword evidence="1" id="KW-0732">Signal</keyword>
<dbReference type="InterPro" id="IPR001375">
    <property type="entry name" value="Peptidase_S9_cat"/>
</dbReference>
<dbReference type="InterPro" id="IPR029058">
    <property type="entry name" value="AB_hydrolase_fold"/>
</dbReference>
<dbReference type="Gene3D" id="2.140.10.30">
    <property type="entry name" value="Dipeptidylpeptidase IV, N-terminal domain"/>
    <property type="match status" value="1"/>
</dbReference>
<dbReference type="RefSeq" id="WP_270075448.1">
    <property type="nucleotide sequence ID" value="NZ_CP115174.1"/>
</dbReference>
<accession>A0ABY7NGZ6</accession>